<evidence type="ECO:0000313" key="3">
    <source>
        <dbReference type="Proteomes" id="UP001054837"/>
    </source>
</evidence>
<gene>
    <name evidence="2" type="ORF">CDAR_568681</name>
</gene>
<accession>A0AAV4SQP1</accession>
<dbReference type="Proteomes" id="UP001054837">
    <property type="component" value="Unassembled WGS sequence"/>
</dbReference>
<organism evidence="2 3">
    <name type="scientific">Caerostris darwini</name>
    <dbReference type="NCBI Taxonomy" id="1538125"/>
    <lineage>
        <taxon>Eukaryota</taxon>
        <taxon>Metazoa</taxon>
        <taxon>Ecdysozoa</taxon>
        <taxon>Arthropoda</taxon>
        <taxon>Chelicerata</taxon>
        <taxon>Arachnida</taxon>
        <taxon>Araneae</taxon>
        <taxon>Araneomorphae</taxon>
        <taxon>Entelegynae</taxon>
        <taxon>Araneoidea</taxon>
        <taxon>Araneidae</taxon>
        <taxon>Caerostris</taxon>
    </lineage>
</organism>
<dbReference type="PROSITE" id="PS50878">
    <property type="entry name" value="RT_POL"/>
    <property type="match status" value="1"/>
</dbReference>
<dbReference type="Pfam" id="PF00078">
    <property type="entry name" value="RVT_1"/>
    <property type="match status" value="1"/>
</dbReference>
<evidence type="ECO:0000259" key="1">
    <source>
        <dbReference type="PROSITE" id="PS50878"/>
    </source>
</evidence>
<dbReference type="EMBL" id="BPLQ01008294">
    <property type="protein sequence ID" value="GIY36420.1"/>
    <property type="molecule type" value="Genomic_DNA"/>
</dbReference>
<dbReference type="AlphaFoldDB" id="A0AAV4SQP1"/>
<feature type="domain" description="Reverse transcriptase" evidence="1">
    <location>
        <begin position="1"/>
        <end position="93"/>
    </location>
</feature>
<proteinExistence type="predicted"/>
<reference evidence="2 3" key="1">
    <citation type="submission" date="2021-06" db="EMBL/GenBank/DDBJ databases">
        <title>Caerostris darwini draft genome.</title>
        <authorList>
            <person name="Kono N."/>
            <person name="Arakawa K."/>
        </authorList>
    </citation>
    <scope>NUCLEOTIDE SEQUENCE [LARGE SCALE GENOMIC DNA]</scope>
</reference>
<dbReference type="InterPro" id="IPR000477">
    <property type="entry name" value="RT_dom"/>
</dbReference>
<keyword evidence="3" id="KW-1185">Reference proteome</keyword>
<comment type="caution">
    <text evidence="2">The sequence shown here is derived from an EMBL/GenBank/DDBJ whole genome shotgun (WGS) entry which is preliminary data.</text>
</comment>
<protein>
    <recommendedName>
        <fullName evidence="1">Reverse transcriptase domain-containing protein</fullName>
    </recommendedName>
</protein>
<sequence>MSYNMGIPQGSCLGPALWNIFINDLLQIDFGNSVKIQAFADDLIIMEKATHLFKETSQALNNDLHVLGIRHKKARYIYPNTLNSEKNHRGPMLLNTFRQLFSKAVKDYAADQ</sequence>
<name>A0AAV4SQP1_9ARAC</name>
<evidence type="ECO:0000313" key="2">
    <source>
        <dbReference type="EMBL" id="GIY36420.1"/>
    </source>
</evidence>